<dbReference type="NCBIfam" id="TIGR01343">
    <property type="entry name" value="hacA_fam"/>
    <property type="match status" value="1"/>
</dbReference>
<dbReference type="RefSeq" id="WP_342807255.1">
    <property type="nucleotide sequence ID" value="NZ_JAOPJZ010000003.1"/>
</dbReference>
<protein>
    <recommendedName>
        <fullName evidence="9">3-isopropylmalate dehydratase large subunit</fullName>
        <ecNumber evidence="9">4.2.1.33</ecNumber>
    </recommendedName>
    <alternativeName>
        <fullName evidence="9">Alpha-IPM isomerase</fullName>
        <shortName evidence="9">IPMI</shortName>
    </alternativeName>
    <alternativeName>
        <fullName evidence="9">Isopropylmalate isomerase</fullName>
    </alternativeName>
</protein>
<dbReference type="GO" id="GO:0051539">
    <property type="term" value="F:4 iron, 4 sulfur cluster binding"/>
    <property type="evidence" value="ECO:0007669"/>
    <property type="project" value="UniProtKB-KW"/>
</dbReference>
<dbReference type="AlphaFoldDB" id="A0AAP2Z6F3"/>
<keyword evidence="6 9" id="KW-0411">Iron-sulfur</keyword>
<evidence type="ECO:0000256" key="5">
    <source>
        <dbReference type="ARBA" id="ARBA00023004"/>
    </source>
</evidence>
<dbReference type="PRINTS" id="PR00415">
    <property type="entry name" value="ACONITASE"/>
</dbReference>
<evidence type="ECO:0000256" key="1">
    <source>
        <dbReference type="ARBA" id="ARBA00022430"/>
    </source>
</evidence>
<dbReference type="Gene3D" id="3.30.499.10">
    <property type="entry name" value="Aconitase, domain 3"/>
    <property type="match status" value="2"/>
</dbReference>
<evidence type="ECO:0000256" key="7">
    <source>
        <dbReference type="ARBA" id="ARBA00023239"/>
    </source>
</evidence>
<dbReference type="EMBL" id="JAOPJZ010000003">
    <property type="protein sequence ID" value="MCU4751447.1"/>
    <property type="molecule type" value="Genomic_DNA"/>
</dbReference>
<feature type="domain" description="Aconitase/3-isopropylmalate dehydratase large subunit alpha/beta/alpha" evidence="10">
    <location>
        <begin position="11"/>
        <end position="416"/>
    </location>
</feature>
<evidence type="ECO:0000256" key="6">
    <source>
        <dbReference type="ARBA" id="ARBA00023014"/>
    </source>
</evidence>
<feature type="binding site" evidence="9">
    <location>
        <position position="365"/>
    </location>
    <ligand>
        <name>[4Fe-4S] cluster</name>
        <dbReference type="ChEBI" id="CHEBI:49883"/>
    </ligand>
</feature>
<dbReference type="EC" id="4.2.1.33" evidence="9"/>
<dbReference type="GO" id="GO:0003861">
    <property type="term" value="F:3-isopropylmalate dehydratase activity"/>
    <property type="evidence" value="ECO:0007669"/>
    <property type="project" value="UniProtKB-UniRule"/>
</dbReference>
<comment type="similarity">
    <text evidence="9">Belongs to the aconitase/IPM isomerase family. LeuC type 2 subfamily.</text>
</comment>
<accession>A0AAP2Z6F3</accession>
<comment type="function">
    <text evidence="9">Catalyzes the isomerization between 2-isopropylmalate and 3-isopropylmalate, via the formation of 2-isopropylmaleate.</text>
</comment>
<dbReference type="HAMAP" id="MF_01027">
    <property type="entry name" value="LeuC_type2"/>
    <property type="match status" value="1"/>
</dbReference>
<organism evidence="11 12">
    <name type="scientific">Natronosalvus hydrolyticus</name>
    <dbReference type="NCBI Taxonomy" id="2979988"/>
    <lineage>
        <taxon>Archaea</taxon>
        <taxon>Methanobacteriati</taxon>
        <taxon>Methanobacteriota</taxon>
        <taxon>Stenosarchaea group</taxon>
        <taxon>Halobacteria</taxon>
        <taxon>Halobacteriales</taxon>
        <taxon>Natrialbaceae</taxon>
        <taxon>Natronosalvus</taxon>
    </lineage>
</organism>
<keyword evidence="3 9" id="KW-0028">Amino-acid biosynthesis</keyword>
<comment type="caution">
    <text evidence="11">The sequence shown here is derived from an EMBL/GenBank/DDBJ whole genome shotgun (WGS) entry which is preliminary data.</text>
</comment>
<sequence>MSSSARTITEKILSTKAGREVTAGDYVEAEIDAMVGHDVTGPLAIEVFESVTGEDGTVANPENVVFTLDHHAPADGVEAANNHNIVRDFAETYGTHQYEISDGICHQVMIEEGFVRPGDLIIGADSHSTTYGGLGAFGTGVGSTDLGTVFATGELWFRVPETIRFEVEGALPDGVYAKDLILRFIGDVGFDGATYKTAEYGGSAIADLPIHQRLVLSNMAIEMGGKAGIVEPDDRTVTYLERQSGLDVSLDPDLVSDPDADYEAVYTYRGSDLAPQVSKPSNPENAVDIDEVAGTPVDQVFVGTCTNGRYEDIRAVADVLKGEQIDSNTRLIVVPASKTVYQTCLETGVLETLVDAGATFQSAGCGPCAGYHQGVLGDDDVCLATANRNFPGREGSMQSQVYLASPATAGATALYGEITDPRGLETERYDDYAVATAEGGR</sequence>
<comment type="cofactor">
    <cofactor evidence="9">
        <name>[4Fe-4S] cluster</name>
        <dbReference type="ChEBI" id="CHEBI:49883"/>
    </cofactor>
    <text evidence="9">Binds 1 [4Fe-4S] cluster per subunit.</text>
</comment>
<evidence type="ECO:0000256" key="9">
    <source>
        <dbReference type="HAMAP-Rule" id="MF_01027"/>
    </source>
</evidence>
<dbReference type="Pfam" id="PF00330">
    <property type="entry name" value="Aconitase"/>
    <property type="match status" value="1"/>
</dbReference>
<keyword evidence="1 9" id="KW-0432">Leucine biosynthesis</keyword>
<keyword evidence="7 9" id="KW-0456">Lyase</keyword>
<dbReference type="InterPro" id="IPR033941">
    <property type="entry name" value="IPMI_cat"/>
</dbReference>
<dbReference type="GO" id="GO:0046872">
    <property type="term" value="F:metal ion binding"/>
    <property type="evidence" value="ECO:0007669"/>
    <property type="project" value="UniProtKB-KW"/>
</dbReference>
<keyword evidence="4 9" id="KW-0479">Metal-binding</keyword>
<dbReference type="PROSITE" id="PS00450">
    <property type="entry name" value="ACONITASE_1"/>
    <property type="match status" value="1"/>
</dbReference>
<dbReference type="PANTHER" id="PTHR43822:SF22">
    <property type="entry name" value="ISOPROPYLMALATE_CITRAMALATE ISOMERASE LARGE SUBUNIT"/>
    <property type="match status" value="1"/>
</dbReference>
<dbReference type="InterPro" id="IPR011826">
    <property type="entry name" value="HAcnase/IPMdehydase_lsu_prok"/>
</dbReference>
<dbReference type="InterPro" id="IPR036008">
    <property type="entry name" value="Aconitase_4Fe-4S_dom"/>
</dbReference>
<keyword evidence="2 9" id="KW-0004">4Fe-4S</keyword>
<evidence type="ECO:0000259" key="10">
    <source>
        <dbReference type="Pfam" id="PF00330"/>
    </source>
</evidence>
<evidence type="ECO:0000313" key="11">
    <source>
        <dbReference type="EMBL" id="MCU4751447.1"/>
    </source>
</evidence>
<feature type="binding site" evidence="9">
    <location>
        <position position="305"/>
    </location>
    <ligand>
        <name>[4Fe-4S] cluster</name>
        <dbReference type="ChEBI" id="CHEBI:49883"/>
    </ligand>
</feature>
<dbReference type="GO" id="GO:0009098">
    <property type="term" value="P:L-leucine biosynthetic process"/>
    <property type="evidence" value="ECO:0007669"/>
    <property type="project" value="UniProtKB-UniRule"/>
</dbReference>
<evidence type="ECO:0000256" key="8">
    <source>
        <dbReference type="ARBA" id="ARBA00023304"/>
    </source>
</evidence>
<feature type="binding site" evidence="9">
    <location>
        <position position="368"/>
    </location>
    <ligand>
        <name>[4Fe-4S] cluster</name>
        <dbReference type="ChEBI" id="CHEBI:49883"/>
    </ligand>
</feature>
<evidence type="ECO:0000313" key="12">
    <source>
        <dbReference type="Proteomes" id="UP001321047"/>
    </source>
</evidence>
<dbReference type="InterPro" id="IPR001030">
    <property type="entry name" value="Acoase/IPM_deHydtase_lsu_aba"/>
</dbReference>
<dbReference type="InterPro" id="IPR018136">
    <property type="entry name" value="Aconitase_4Fe-4S_BS"/>
</dbReference>
<comment type="pathway">
    <text evidence="9">Amino-acid biosynthesis; L-leucine biosynthesis; L-leucine from 3-methyl-2-oxobutanoate: step 2/4.</text>
</comment>
<dbReference type="Proteomes" id="UP001321047">
    <property type="component" value="Unassembled WGS sequence"/>
</dbReference>
<dbReference type="NCBIfam" id="NF001614">
    <property type="entry name" value="PRK00402.1"/>
    <property type="match status" value="1"/>
</dbReference>
<comment type="subunit">
    <text evidence="9">Heterodimer of LeuC and LeuD.</text>
</comment>
<dbReference type="CDD" id="cd01583">
    <property type="entry name" value="IPMI"/>
    <property type="match status" value="1"/>
</dbReference>
<proteinExistence type="inferred from homology"/>
<dbReference type="PANTHER" id="PTHR43822">
    <property type="entry name" value="HOMOACONITASE, MITOCHONDRIAL-RELATED"/>
    <property type="match status" value="1"/>
</dbReference>
<keyword evidence="12" id="KW-1185">Reference proteome</keyword>
<dbReference type="InterPro" id="IPR015931">
    <property type="entry name" value="Acnase/IPM_dHydase_lsu_aba_1/3"/>
</dbReference>
<reference evidence="11 12" key="1">
    <citation type="submission" date="2022-09" db="EMBL/GenBank/DDBJ databases">
        <title>Enrichment on poylsaccharides allowed isolation of novel metabolic and taxonomic groups of Haloarchaea.</title>
        <authorList>
            <person name="Sorokin D.Y."/>
            <person name="Elcheninov A.G."/>
            <person name="Khizhniak T.V."/>
            <person name="Kolganova T.V."/>
            <person name="Kublanov I.V."/>
        </authorList>
    </citation>
    <scope>NUCLEOTIDE SEQUENCE [LARGE SCALE GENOMIC DNA]</scope>
    <source>
        <strain evidence="11 12">AArc-curdl1</strain>
    </source>
</reference>
<evidence type="ECO:0000256" key="4">
    <source>
        <dbReference type="ARBA" id="ARBA00022723"/>
    </source>
</evidence>
<keyword evidence="8 9" id="KW-0100">Branched-chain amino acid biosynthesis</keyword>
<evidence type="ECO:0000256" key="2">
    <source>
        <dbReference type="ARBA" id="ARBA00022485"/>
    </source>
</evidence>
<evidence type="ECO:0000256" key="3">
    <source>
        <dbReference type="ARBA" id="ARBA00022605"/>
    </source>
</evidence>
<gene>
    <name evidence="9" type="primary">leuC</name>
    <name evidence="11" type="ORF">OB919_05555</name>
</gene>
<dbReference type="NCBIfam" id="TIGR02086">
    <property type="entry name" value="IPMI_arch"/>
    <property type="match status" value="1"/>
</dbReference>
<dbReference type="SUPFAM" id="SSF53732">
    <property type="entry name" value="Aconitase iron-sulfur domain"/>
    <property type="match status" value="1"/>
</dbReference>
<comment type="catalytic activity">
    <reaction evidence="9">
        <text>(2R,3S)-3-isopropylmalate = (2S)-2-isopropylmalate</text>
        <dbReference type="Rhea" id="RHEA:32287"/>
        <dbReference type="ChEBI" id="CHEBI:1178"/>
        <dbReference type="ChEBI" id="CHEBI:35121"/>
        <dbReference type="EC" id="4.2.1.33"/>
    </reaction>
</comment>
<dbReference type="InterPro" id="IPR006251">
    <property type="entry name" value="Homoacnase/IPMdehydase_lsu"/>
</dbReference>
<dbReference type="InterPro" id="IPR050067">
    <property type="entry name" value="IPM_dehydratase_rel_enz"/>
</dbReference>
<name>A0AAP2Z6F3_9EURY</name>
<keyword evidence="5 9" id="KW-0408">Iron</keyword>